<dbReference type="Proteomes" id="UP000095287">
    <property type="component" value="Unplaced"/>
</dbReference>
<keyword evidence="1" id="KW-1185">Reference proteome</keyword>
<accession>A0A1I7YPS6</accession>
<dbReference type="AlphaFoldDB" id="A0A1I7YPS6"/>
<protein>
    <submittedName>
        <fullName evidence="2">Exocyst subunit Exo70 family protein</fullName>
    </submittedName>
</protein>
<proteinExistence type="predicted"/>
<dbReference type="WBParaSite" id="L893_g18497.t1">
    <property type="protein sequence ID" value="L893_g18497.t1"/>
    <property type="gene ID" value="L893_g18497"/>
</dbReference>
<name>A0A1I7YPS6_9BILA</name>
<evidence type="ECO:0000313" key="1">
    <source>
        <dbReference type="Proteomes" id="UP000095287"/>
    </source>
</evidence>
<evidence type="ECO:0000313" key="2">
    <source>
        <dbReference type="WBParaSite" id="L893_g18497.t1"/>
    </source>
</evidence>
<reference evidence="2" key="1">
    <citation type="submission" date="2016-11" db="UniProtKB">
        <authorList>
            <consortium name="WormBaseParasite"/>
        </authorList>
    </citation>
    <scope>IDENTIFICATION</scope>
</reference>
<organism evidence="1 2">
    <name type="scientific">Steinernema glaseri</name>
    <dbReference type="NCBI Taxonomy" id="37863"/>
    <lineage>
        <taxon>Eukaryota</taxon>
        <taxon>Metazoa</taxon>
        <taxon>Ecdysozoa</taxon>
        <taxon>Nematoda</taxon>
        <taxon>Chromadorea</taxon>
        <taxon>Rhabditida</taxon>
        <taxon>Tylenchina</taxon>
        <taxon>Panagrolaimomorpha</taxon>
        <taxon>Strongyloidoidea</taxon>
        <taxon>Steinernematidae</taxon>
        <taxon>Steinernema</taxon>
    </lineage>
</organism>
<sequence length="103" mass="12011">MNPTLFSFLEDVHDAFLVLLISAPEHRRPHMLRQLPVLRAPFGTEAHWVDDPSDLEMRRFYIFNFATNKCLFQQLNAANASFLSDEEKKPLIEKILKAEPKKD</sequence>